<dbReference type="AlphaFoldDB" id="A0A0B6YX12"/>
<sequence>MPPCTLQNEGATYISNEIWQTIPHEGITHCTYLGILTHKQSSVKVFLKKEL</sequence>
<name>A0A0B6YX12_9EUPU</name>
<dbReference type="EMBL" id="HACG01013401">
    <property type="protein sequence ID" value="CEK60266.1"/>
    <property type="molecule type" value="Transcribed_RNA"/>
</dbReference>
<accession>A0A0B6YX12</accession>
<organism evidence="1">
    <name type="scientific">Arion vulgaris</name>
    <dbReference type="NCBI Taxonomy" id="1028688"/>
    <lineage>
        <taxon>Eukaryota</taxon>
        <taxon>Metazoa</taxon>
        <taxon>Spiralia</taxon>
        <taxon>Lophotrochozoa</taxon>
        <taxon>Mollusca</taxon>
        <taxon>Gastropoda</taxon>
        <taxon>Heterobranchia</taxon>
        <taxon>Euthyneura</taxon>
        <taxon>Panpulmonata</taxon>
        <taxon>Eupulmonata</taxon>
        <taxon>Stylommatophora</taxon>
        <taxon>Helicina</taxon>
        <taxon>Arionoidea</taxon>
        <taxon>Arionidae</taxon>
        <taxon>Arion</taxon>
    </lineage>
</organism>
<reference evidence="1" key="1">
    <citation type="submission" date="2014-12" db="EMBL/GenBank/DDBJ databases">
        <title>Insight into the proteome of Arion vulgaris.</title>
        <authorList>
            <person name="Aradska J."/>
            <person name="Bulat T."/>
            <person name="Smidak R."/>
            <person name="Sarate P."/>
            <person name="Gangsoo J."/>
            <person name="Sialana F."/>
            <person name="Bilban M."/>
            <person name="Lubec G."/>
        </authorList>
    </citation>
    <scope>NUCLEOTIDE SEQUENCE</scope>
    <source>
        <tissue evidence="1">Skin</tissue>
    </source>
</reference>
<evidence type="ECO:0000313" key="1">
    <source>
        <dbReference type="EMBL" id="CEK60266.1"/>
    </source>
</evidence>
<gene>
    <name evidence="1" type="primary">ORF38921</name>
</gene>
<proteinExistence type="predicted"/>
<feature type="non-terminal residue" evidence="1">
    <location>
        <position position="51"/>
    </location>
</feature>
<protein>
    <submittedName>
        <fullName evidence="1">Uncharacterized protein</fullName>
    </submittedName>
</protein>